<dbReference type="InterPro" id="IPR043012">
    <property type="entry name" value="Bunya_nucleocap_N"/>
</dbReference>
<dbReference type="Pfam" id="PF00952">
    <property type="entry name" value="Bunya_nucleocap"/>
    <property type="match status" value="1"/>
</dbReference>
<proteinExistence type="inferred from homology"/>
<dbReference type="GO" id="GO:0019013">
    <property type="term" value="C:viral nucleocapsid"/>
    <property type="evidence" value="ECO:0007669"/>
    <property type="project" value="UniProtKB-KW"/>
</dbReference>
<dbReference type="GO" id="GO:0003723">
    <property type="term" value="F:RNA binding"/>
    <property type="evidence" value="ECO:0007669"/>
    <property type="project" value="UniProtKB-KW"/>
</dbReference>
<comment type="subcellular location">
    <subcellularLocation>
        <location evidence="1">Virion</location>
    </subcellularLocation>
</comment>
<reference evidence="9" key="1">
    <citation type="submission" date="2019-05" db="EMBL/GenBank/DDBJ databases">
        <title>Genomic Characterization of 104 Bunyaviruses in the Families Peribunyaviridae, Nairoviridae, and Phenuiviridae.</title>
        <authorList>
            <person name="Kapuscinski M."/>
            <person name="Bergren N."/>
            <person name="Russell B."/>
            <person name="Lee J."/>
            <person name="Borland E."/>
            <person name="King D."/>
            <person name="Burkhalter K."/>
            <person name="Stenglein M."/>
            <person name="Kading R."/>
        </authorList>
    </citation>
    <scope>NUCLEOTIDE SEQUENCE</scope>
    <source>
        <strain evidence="9">BeAr 153564</strain>
    </source>
</reference>
<keyword evidence="6" id="KW-0543">Viral nucleoprotein</keyword>
<keyword evidence="5" id="KW-0694">RNA-binding</keyword>
<dbReference type="EMBL" id="MK896618">
    <property type="protein sequence ID" value="QLA47085.1"/>
    <property type="molecule type" value="Viral_cRNA"/>
</dbReference>
<name>A0A7D9MVZ5_9VIRU</name>
<evidence type="ECO:0000256" key="6">
    <source>
        <dbReference type="ARBA" id="ARBA00023086"/>
    </source>
</evidence>
<sequence length="237" mass="26878">MAEQVAMFDFQEEVVPAGKNPFVPSEAYEIFRLEHMANLDAKNMRVFFLRAYDAKQKLKTTTAPSVTLKFGNAIFKVVNNHNDRNANMEIYPTDLTLHRISGFMARHVKHLIEVEKITADYVKGLIINPIAESLGITWEAGLDIYLSFFPGTEMFMQEFNFFPLAIGIYRVQKGEMKAEFLKKHLRQQCGKIPASQWMVTHKAQIKLAVDTVSKLPWGKAGMSAAARAFLADFGIKL</sequence>
<dbReference type="GO" id="GO:1990904">
    <property type="term" value="C:ribonucleoprotein complex"/>
    <property type="evidence" value="ECO:0007669"/>
    <property type="project" value="UniProtKB-KW"/>
</dbReference>
<evidence type="ECO:0000256" key="1">
    <source>
        <dbReference type="ARBA" id="ARBA00004328"/>
    </source>
</evidence>
<dbReference type="Gene3D" id="1.20.142.20">
    <property type="match status" value="1"/>
</dbReference>
<evidence type="ECO:0000256" key="8">
    <source>
        <dbReference type="ARBA" id="ARBA00033344"/>
    </source>
</evidence>
<dbReference type="InterPro" id="IPR001784">
    <property type="entry name" value="Bunya_nucleocap"/>
</dbReference>
<keyword evidence="7" id="KW-0687">Ribonucleoprotein</keyword>
<dbReference type="Gene3D" id="1.10.472.180">
    <property type="entry name" value="Bunyavirus nucleocapsid (N) protein, C-terminal domain"/>
    <property type="match status" value="1"/>
</dbReference>
<evidence type="ECO:0000256" key="7">
    <source>
        <dbReference type="ARBA" id="ARBA00023274"/>
    </source>
</evidence>
<evidence type="ECO:0000256" key="2">
    <source>
        <dbReference type="ARBA" id="ARBA00006516"/>
    </source>
</evidence>
<dbReference type="Proteomes" id="UP001305835">
    <property type="component" value="Genome"/>
</dbReference>
<evidence type="ECO:0000256" key="3">
    <source>
        <dbReference type="ARBA" id="ARBA00014389"/>
    </source>
</evidence>
<keyword evidence="4" id="KW-0946">Virion</keyword>
<evidence type="ECO:0000256" key="5">
    <source>
        <dbReference type="ARBA" id="ARBA00022884"/>
    </source>
</evidence>
<accession>A0A7D9MVZ5</accession>
<organism evidence="9">
    <name type="scientific">Benevides virus</name>
    <dbReference type="NCBI Taxonomy" id="2748202"/>
    <lineage>
        <taxon>Viruses</taxon>
        <taxon>Riboviria</taxon>
        <taxon>Orthornavirae</taxon>
        <taxon>Negarnaviricota</taxon>
        <taxon>Polyploviricotina</taxon>
        <taxon>Bunyaviricetes</taxon>
        <taxon>Elliovirales</taxon>
        <taxon>Peribunyaviridae</taxon>
        <taxon>Orthobunyavirus</taxon>
        <taxon>Orthobunyavirus bushbushense</taxon>
        <taxon>Orthobunyavirus acaraense</taxon>
        <taxon>Benevides orthobunyavirus</taxon>
    </lineage>
</organism>
<comment type="similarity">
    <text evidence="2">Belongs to the orthobunyavirus nucleocapsid protein family.</text>
</comment>
<evidence type="ECO:0000313" key="9">
    <source>
        <dbReference type="EMBL" id="QLA47085.1"/>
    </source>
</evidence>
<dbReference type="InterPro" id="IPR043011">
    <property type="entry name" value="Bunya_nucleocap_C"/>
</dbReference>
<protein>
    <recommendedName>
        <fullName evidence="3">Nucleoprotein</fullName>
    </recommendedName>
    <alternativeName>
        <fullName evidence="8">Nucleocapsid protein</fullName>
    </alternativeName>
</protein>
<evidence type="ECO:0000256" key="4">
    <source>
        <dbReference type="ARBA" id="ARBA00022844"/>
    </source>
</evidence>